<evidence type="ECO:0000313" key="4">
    <source>
        <dbReference type="EMBL" id="AFL82576.1"/>
    </source>
</evidence>
<dbReference type="PROSITE" id="PS50088">
    <property type="entry name" value="ANK_REPEAT"/>
    <property type="match status" value="2"/>
</dbReference>
<gene>
    <name evidence="4" type="ordered locus">Aeqsu_3141</name>
</gene>
<dbReference type="InterPro" id="IPR002110">
    <property type="entry name" value="Ankyrin_rpt"/>
</dbReference>
<feature type="repeat" description="ANK" evidence="3">
    <location>
        <begin position="114"/>
        <end position="146"/>
    </location>
</feature>
<proteinExistence type="predicted"/>
<dbReference type="InterPro" id="IPR036770">
    <property type="entry name" value="Ankyrin_rpt-contain_sf"/>
</dbReference>
<accession>I3Z008</accession>
<name>I3Z008_AEQSU</name>
<dbReference type="PANTHER" id="PTHR24171">
    <property type="entry name" value="ANKYRIN REPEAT DOMAIN-CONTAINING PROTEIN 39-RELATED"/>
    <property type="match status" value="1"/>
</dbReference>
<protein>
    <submittedName>
        <fullName evidence="4">Ankyrin repeat-containing protein</fullName>
    </submittedName>
</protein>
<dbReference type="PANTHER" id="PTHR24171:SF8">
    <property type="entry name" value="BRCA1-ASSOCIATED RING DOMAIN PROTEIN 1"/>
    <property type="match status" value="1"/>
</dbReference>
<keyword evidence="1" id="KW-0677">Repeat</keyword>
<dbReference type="eggNOG" id="COG0666">
    <property type="taxonomic scope" value="Bacteria"/>
</dbReference>
<feature type="repeat" description="ANK" evidence="3">
    <location>
        <begin position="81"/>
        <end position="113"/>
    </location>
</feature>
<keyword evidence="5" id="KW-1185">Reference proteome</keyword>
<dbReference type="SUPFAM" id="SSF48403">
    <property type="entry name" value="Ankyrin repeat"/>
    <property type="match status" value="1"/>
</dbReference>
<evidence type="ECO:0000256" key="3">
    <source>
        <dbReference type="PROSITE-ProRule" id="PRU00023"/>
    </source>
</evidence>
<dbReference type="Pfam" id="PF12796">
    <property type="entry name" value="Ank_2"/>
    <property type="match status" value="1"/>
</dbReference>
<dbReference type="KEGG" id="asl:Aeqsu_3141"/>
<dbReference type="RefSeq" id="WP_014783825.1">
    <property type="nucleotide sequence ID" value="NC_018013.1"/>
</dbReference>
<dbReference type="SMART" id="SM00248">
    <property type="entry name" value="ANK"/>
    <property type="match status" value="2"/>
</dbReference>
<evidence type="ECO:0000256" key="1">
    <source>
        <dbReference type="ARBA" id="ARBA00022737"/>
    </source>
</evidence>
<dbReference type="PROSITE" id="PS50297">
    <property type="entry name" value="ANK_REP_REGION"/>
    <property type="match status" value="1"/>
</dbReference>
<reference evidence="4 5" key="1">
    <citation type="submission" date="2012-06" db="EMBL/GenBank/DDBJ databases">
        <title>The complete genome of Aequorivita sublithincola DSM 14238.</title>
        <authorList>
            <consortium name="US DOE Joint Genome Institute (JGI-PGF)"/>
            <person name="Lucas S."/>
            <person name="Copeland A."/>
            <person name="Lapidus A."/>
            <person name="Goodwin L."/>
            <person name="Pitluck S."/>
            <person name="Peters L."/>
            <person name="Munk A.C.C."/>
            <person name="Kyrpides N."/>
            <person name="Mavromatis K."/>
            <person name="Pagani I."/>
            <person name="Ivanova N."/>
            <person name="Ovchinnikova G."/>
            <person name="Zeytun A."/>
            <person name="Detter J.C."/>
            <person name="Han C."/>
            <person name="Land M."/>
            <person name="Hauser L."/>
            <person name="Markowitz V."/>
            <person name="Cheng J.-F."/>
            <person name="Hugenholtz P."/>
            <person name="Woyke T."/>
            <person name="Wu D."/>
            <person name="Tindall B."/>
            <person name="Faehnrich R."/>
            <person name="Brambilla E."/>
            <person name="Klenk H.-P."/>
            <person name="Eisen J.A."/>
        </authorList>
    </citation>
    <scope>NUCLEOTIDE SEQUENCE [LARGE SCALE GENOMIC DNA]</scope>
    <source>
        <strain evidence="5">DSM 14238 / LMG 21431 / ACAM 643 / 9-3</strain>
    </source>
</reference>
<dbReference type="Gene3D" id="1.25.40.20">
    <property type="entry name" value="Ankyrin repeat-containing domain"/>
    <property type="match status" value="2"/>
</dbReference>
<dbReference type="STRING" id="746697.Aeqsu_3141"/>
<dbReference type="PROSITE" id="PS51257">
    <property type="entry name" value="PROKAR_LIPOPROTEIN"/>
    <property type="match status" value="1"/>
</dbReference>
<evidence type="ECO:0000313" key="5">
    <source>
        <dbReference type="Proteomes" id="UP000006049"/>
    </source>
</evidence>
<dbReference type="PATRIC" id="fig|746697.3.peg.3193"/>
<organism evidence="4 5">
    <name type="scientific">Aequorivita sublithincola (strain DSM 14238 / LMG 21431 / ACAM 643 / 9-3)</name>
    <dbReference type="NCBI Taxonomy" id="746697"/>
    <lineage>
        <taxon>Bacteria</taxon>
        <taxon>Pseudomonadati</taxon>
        <taxon>Bacteroidota</taxon>
        <taxon>Flavobacteriia</taxon>
        <taxon>Flavobacteriales</taxon>
        <taxon>Flavobacteriaceae</taxon>
        <taxon>Aequorivita</taxon>
    </lineage>
</organism>
<dbReference type="GO" id="GO:0004842">
    <property type="term" value="F:ubiquitin-protein transferase activity"/>
    <property type="evidence" value="ECO:0007669"/>
    <property type="project" value="TreeGrafter"/>
</dbReference>
<dbReference type="HOGENOM" id="CLU_1382886_0_0_10"/>
<dbReference type="AlphaFoldDB" id="I3Z008"/>
<sequence>MKTQKNHSTMTSIIHFSFLFAMLIISSCKENTMSAQGNPLEKSTAKAPNVDLQTAVLTDNIQAIKEHISAGSNLNEKEQFGGSTPLITASVFGKTQIAELLINAGADINIQNNDGSTALITAAFFCRPEIVKMLLKKNANKTLKNNYGQTAYESVAGSFDSVKGAYEGLGAMLEPMGLKLDHAYLKKTRPEIAKMLK</sequence>
<evidence type="ECO:0000256" key="2">
    <source>
        <dbReference type="ARBA" id="ARBA00023043"/>
    </source>
</evidence>
<dbReference type="EMBL" id="CP003280">
    <property type="protein sequence ID" value="AFL82576.1"/>
    <property type="molecule type" value="Genomic_DNA"/>
</dbReference>
<dbReference type="GO" id="GO:0085020">
    <property type="term" value="P:protein K6-linked ubiquitination"/>
    <property type="evidence" value="ECO:0007669"/>
    <property type="project" value="TreeGrafter"/>
</dbReference>
<keyword evidence="2 3" id="KW-0040">ANK repeat</keyword>
<dbReference type="Proteomes" id="UP000006049">
    <property type="component" value="Chromosome"/>
</dbReference>